<proteinExistence type="predicted"/>
<protein>
    <recommendedName>
        <fullName evidence="3">DUF1905 domain-containing protein</fullName>
    </recommendedName>
</protein>
<dbReference type="EMBL" id="JQCR01000002">
    <property type="protein sequence ID" value="KGE20267.1"/>
    <property type="molecule type" value="Genomic_DNA"/>
</dbReference>
<evidence type="ECO:0000313" key="1">
    <source>
        <dbReference type="EMBL" id="KGE20267.1"/>
    </source>
</evidence>
<dbReference type="STRING" id="268407.PWYN_13690"/>
<sequence>MAETFSTNIMKVHNKNATGIPVPAEVITSLSGSKKPSVKVSFNGYTYRSTVAVMGGEFLIPLSQSNREAAGVEPGDAVEVTLELDLEPRTVEIPDDLRVALSAQEGALEAFGALAPSKSKECIRQVNDAKTPETRNRRISAILAALLK</sequence>
<accession>A0A098MFE9</accession>
<dbReference type="Pfam" id="PF13376">
    <property type="entry name" value="OmdA"/>
    <property type="match status" value="1"/>
</dbReference>
<gene>
    <name evidence="1" type="ORF">PWYN_13690</name>
</gene>
<organism evidence="1 2">
    <name type="scientific">Paenibacillus wynnii</name>
    <dbReference type="NCBI Taxonomy" id="268407"/>
    <lineage>
        <taxon>Bacteria</taxon>
        <taxon>Bacillati</taxon>
        <taxon>Bacillota</taxon>
        <taxon>Bacilli</taxon>
        <taxon>Bacillales</taxon>
        <taxon>Paenibacillaceae</taxon>
        <taxon>Paenibacillus</taxon>
    </lineage>
</organism>
<dbReference type="Gene3D" id="2.40.30.100">
    <property type="entry name" value="AF2212/PG0164-like"/>
    <property type="match status" value="1"/>
</dbReference>
<dbReference type="OrthoDB" id="2604865at2"/>
<evidence type="ECO:0008006" key="3">
    <source>
        <dbReference type="Google" id="ProtNLM"/>
    </source>
</evidence>
<dbReference type="Proteomes" id="UP000029734">
    <property type="component" value="Unassembled WGS sequence"/>
</dbReference>
<dbReference type="eggNOG" id="COG4430">
    <property type="taxonomic scope" value="Bacteria"/>
</dbReference>
<keyword evidence="2" id="KW-1185">Reference proteome</keyword>
<name>A0A098MFE9_9BACL</name>
<evidence type="ECO:0000313" key="2">
    <source>
        <dbReference type="Proteomes" id="UP000029734"/>
    </source>
</evidence>
<dbReference type="AlphaFoldDB" id="A0A098MFE9"/>
<dbReference type="Pfam" id="PF08922">
    <property type="entry name" value="DUF1905"/>
    <property type="match status" value="1"/>
</dbReference>
<comment type="caution">
    <text evidence="1">The sequence shown here is derived from an EMBL/GenBank/DDBJ whole genome shotgun (WGS) entry which is preliminary data.</text>
</comment>
<reference evidence="1 2" key="1">
    <citation type="submission" date="2014-08" db="EMBL/GenBank/DDBJ databases">
        <authorList>
            <person name="den Bakker H.C."/>
        </authorList>
    </citation>
    <scope>NUCLEOTIDE SEQUENCE [LARGE SCALE GENOMIC DNA]</scope>
    <source>
        <strain evidence="1 2">DSM 18334</strain>
    </source>
</reference>
<dbReference type="InterPro" id="IPR037079">
    <property type="entry name" value="AF2212/PG0164-like_sf"/>
</dbReference>
<dbReference type="RefSeq" id="WP_036652363.1">
    <property type="nucleotide sequence ID" value="NZ_JQCR01000002.1"/>
</dbReference>
<dbReference type="InterPro" id="IPR015018">
    <property type="entry name" value="DUF1905"/>
</dbReference>
<dbReference type="SUPFAM" id="SSF141694">
    <property type="entry name" value="AF2212/PG0164-like"/>
    <property type="match status" value="1"/>
</dbReference>
<reference evidence="1 2" key="2">
    <citation type="submission" date="2014-10" db="EMBL/GenBank/DDBJ databases">
        <title>Comparative genomics of the Paenibacillus odorifer group.</title>
        <authorList>
            <person name="Tsai Y.-C."/>
            <person name="Martin N."/>
            <person name="Korlach J."/>
            <person name="Wiedmann M."/>
        </authorList>
    </citation>
    <scope>NUCLEOTIDE SEQUENCE [LARGE SCALE GENOMIC DNA]</scope>
    <source>
        <strain evidence="1 2">DSM 18334</strain>
    </source>
</reference>